<evidence type="ECO:0000313" key="1">
    <source>
        <dbReference type="EMBL" id="KAH3689702.1"/>
    </source>
</evidence>
<comment type="caution">
    <text evidence="1">The sequence shown here is derived from an EMBL/GenBank/DDBJ whole genome shotgun (WGS) entry which is preliminary data.</text>
</comment>
<protein>
    <submittedName>
        <fullName evidence="1">Uncharacterized protein</fullName>
    </submittedName>
</protein>
<dbReference type="AlphaFoldDB" id="A0A9D3XZ56"/>
<name>A0A9D3XZ56_DREPO</name>
<gene>
    <name evidence="1" type="ORF">DPMN_193625</name>
</gene>
<reference evidence="1" key="1">
    <citation type="journal article" date="2019" name="bioRxiv">
        <title>The Genome of the Zebra Mussel, Dreissena polymorpha: A Resource for Invasive Species Research.</title>
        <authorList>
            <person name="McCartney M.A."/>
            <person name="Auch B."/>
            <person name="Kono T."/>
            <person name="Mallez S."/>
            <person name="Zhang Y."/>
            <person name="Obille A."/>
            <person name="Becker A."/>
            <person name="Abrahante J.E."/>
            <person name="Garbe J."/>
            <person name="Badalamenti J.P."/>
            <person name="Herman A."/>
            <person name="Mangelson H."/>
            <person name="Liachko I."/>
            <person name="Sullivan S."/>
            <person name="Sone E.D."/>
            <person name="Koren S."/>
            <person name="Silverstein K.A.T."/>
            <person name="Beckman K.B."/>
            <person name="Gohl D.M."/>
        </authorList>
    </citation>
    <scope>NUCLEOTIDE SEQUENCE</scope>
    <source>
        <strain evidence="1">Duluth1</strain>
        <tissue evidence="1">Whole animal</tissue>
    </source>
</reference>
<evidence type="ECO:0000313" key="2">
    <source>
        <dbReference type="Proteomes" id="UP000828390"/>
    </source>
</evidence>
<keyword evidence="2" id="KW-1185">Reference proteome</keyword>
<organism evidence="1 2">
    <name type="scientific">Dreissena polymorpha</name>
    <name type="common">Zebra mussel</name>
    <name type="synonym">Mytilus polymorpha</name>
    <dbReference type="NCBI Taxonomy" id="45954"/>
    <lineage>
        <taxon>Eukaryota</taxon>
        <taxon>Metazoa</taxon>
        <taxon>Spiralia</taxon>
        <taxon>Lophotrochozoa</taxon>
        <taxon>Mollusca</taxon>
        <taxon>Bivalvia</taxon>
        <taxon>Autobranchia</taxon>
        <taxon>Heteroconchia</taxon>
        <taxon>Euheterodonta</taxon>
        <taxon>Imparidentia</taxon>
        <taxon>Neoheterodontei</taxon>
        <taxon>Myida</taxon>
        <taxon>Dreissenoidea</taxon>
        <taxon>Dreissenidae</taxon>
        <taxon>Dreissena</taxon>
    </lineage>
</organism>
<dbReference type="Proteomes" id="UP000828390">
    <property type="component" value="Unassembled WGS sequence"/>
</dbReference>
<accession>A0A9D3XZ56</accession>
<reference evidence="1" key="2">
    <citation type="submission" date="2020-11" db="EMBL/GenBank/DDBJ databases">
        <authorList>
            <person name="McCartney M.A."/>
            <person name="Auch B."/>
            <person name="Kono T."/>
            <person name="Mallez S."/>
            <person name="Becker A."/>
            <person name="Gohl D.M."/>
            <person name="Silverstein K.A.T."/>
            <person name="Koren S."/>
            <person name="Bechman K.B."/>
            <person name="Herman A."/>
            <person name="Abrahante J.E."/>
            <person name="Garbe J."/>
        </authorList>
    </citation>
    <scope>NUCLEOTIDE SEQUENCE</scope>
    <source>
        <strain evidence="1">Duluth1</strain>
        <tissue evidence="1">Whole animal</tissue>
    </source>
</reference>
<sequence length="65" mass="7815">MDTADENTVNWELVEAQDKIQKLVRMRRTLVVERSECTAFEEGGFLYEVQTLRENIKYKQRNNNY</sequence>
<proteinExistence type="predicted"/>
<dbReference type="EMBL" id="JAIWYP010000101">
    <property type="protein sequence ID" value="KAH3689702.1"/>
    <property type="molecule type" value="Genomic_DNA"/>
</dbReference>